<protein>
    <submittedName>
        <fullName evidence="2">Smr/MutS family protein</fullName>
    </submittedName>
</protein>
<name>A0A956NF67_UNCEI</name>
<dbReference type="InterPro" id="IPR036063">
    <property type="entry name" value="Smr_dom_sf"/>
</dbReference>
<dbReference type="PROSITE" id="PS50828">
    <property type="entry name" value="SMR"/>
    <property type="match status" value="1"/>
</dbReference>
<proteinExistence type="predicted"/>
<dbReference type="SUPFAM" id="SSF160443">
    <property type="entry name" value="SMR domain-like"/>
    <property type="match status" value="1"/>
</dbReference>
<evidence type="ECO:0000313" key="2">
    <source>
        <dbReference type="EMBL" id="MCA9756315.1"/>
    </source>
</evidence>
<feature type="domain" description="Smr" evidence="1">
    <location>
        <begin position="19"/>
        <end position="94"/>
    </location>
</feature>
<accession>A0A956NF67</accession>
<dbReference type="Proteomes" id="UP000739538">
    <property type="component" value="Unassembled WGS sequence"/>
</dbReference>
<sequence>MSTDEEQDDIVHLPIEDELDLHTFRPKEILDVVDAYLEEAAASGFREVRIVHGKGIGFQRDRVQTFLAGHPLVDSYWDAPAHRGHWGATFVRLQTAPTNSPKDT</sequence>
<comment type="caution">
    <text evidence="2">The sequence shown here is derived from an EMBL/GenBank/DDBJ whole genome shotgun (WGS) entry which is preliminary data.</text>
</comment>
<dbReference type="Gene3D" id="3.30.1370.110">
    <property type="match status" value="1"/>
</dbReference>
<reference evidence="2" key="1">
    <citation type="submission" date="2020-04" db="EMBL/GenBank/DDBJ databases">
        <authorList>
            <person name="Zhang T."/>
        </authorList>
    </citation>
    <scope>NUCLEOTIDE SEQUENCE</scope>
    <source>
        <strain evidence="2">HKST-UBA02</strain>
    </source>
</reference>
<dbReference type="EMBL" id="JAGQHS010000049">
    <property type="protein sequence ID" value="MCA9756315.1"/>
    <property type="molecule type" value="Genomic_DNA"/>
</dbReference>
<dbReference type="SMART" id="SM00463">
    <property type="entry name" value="SMR"/>
    <property type="match status" value="1"/>
</dbReference>
<evidence type="ECO:0000259" key="1">
    <source>
        <dbReference type="PROSITE" id="PS50828"/>
    </source>
</evidence>
<organism evidence="2 3">
    <name type="scientific">Eiseniibacteriota bacterium</name>
    <dbReference type="NCBI Taxonomy" id="2212470"/>
    <lineage>
        <taxon>Bacteria</taxon>
        <taxon>Candidatus Eiseniibacteriota</taxon>
    </lineage>
</organism>
<dbReference type="AlphaFoldDB" id="A0A956NF67"/>
<gene>
    <name evidence="2" type="ORF">KDA27_10985</name>
</gene>
<dbReference type="Pfam" id="PF01713">
    <property type="entry name" value="Smr"/>
    <property type="match status" value="1"/>
</dbReference>
<dbReference type="InterPro" id="IPR002625">
    <property type="entry name" value="Smr_dom"/>
</dbReference>
<evidence type="ECO:0000313" key="3">
    <source>
        <dbReference type="Proteomes" id="UP000739538"/>
    </source>
</evidence>
<reference evidence="2" key="2">
    <citation type="journal article" date="2021" name="Microbiome">
        <title>Successional dynamics and alternative stable states in a saline activated sludge microbial community over 9 years.</title>
        <authorList>
            <person name="Wang Y."/>
            <person name="Ye J."/>
            <person name="Ju F."/>
            <person name="Liu L."/>
            <person name="Boyd J.A."/>
            <person name="Deng Y."/>
            <person name="Parks D.H."/>
            <person name="Jiang X."/>
            <person name="Yin X."/>
            <person name="Woodcroft B.J."/>
            <person name="Tyson G.W."/>
            <person name="Hugenholtz P."/>
            <person name="Polz M.F."/>
            <person name="Zhang T."/>
        </authorList>
    </citation>
    <scope>NUCLEOTIDE SEQUENCE</scope>
    <source>
        <strain evidence="2">HKST-UBA02</strain>
    </source>
</reference>